<gene>
    <name evidence="8" type="ORF">H4219_003450</name>
</gene>
<reference evidence="8" key="1">
    <citation type="submission" date="2022-07" db="EMBL/GenBank/DDBJ databases">
        <title>Phylogenomic reconstructions and comparative analyses of Kickxellomycotina fungi.</title>
        <authorList>
            <person name="Reynolds N.K."/>
            <person name="Stajich J.E."/>
            <person name="Barry K."/>
            <person name="Grigoriev I.V."/>
            <person name="Crous P."/>
            <person name="Smith M.E."/>
        </authorList>
    </citation>
    <scope>NUCLEOTIDE SEQUENCE</scope>
    <source>
        <strain evidence="8">NBRC 100468</strain>
    </source>
</reference>
<dbReference type="PANTHER" id="PTHR21664:SF1">
    <property type="entry name" value="NUDC DOMAIN-CONTAINING PROTEIN 1"/>
    <property type="match status" value="1"/>
</dbReference>
<dbReference type="EMBL" id="JANBPU010000084">
    <property type="protein sequence ID" value="KAJ1916979.1"/>
    <property type="molecule type" value="Genomic_DNA"/>
</dbReference>
<feature type="region of interest" description="Disordered" evidence="6">
    <location>
        <begin position="1"/>
        <end position="20"/>
    </location>
</feature>
<feature type="region of interest" description="Disordered" evidence="6">
    <location>
        <begin position="567"/>
        <end position="589"/>
    </location>
</feature>
<dbReference type="Gene3D" id="2.60.40.790">
    <property type="match status" value="1"/>
</dbReference>
<keyword evidence="4" id="KW-0963">Cytoplasm</keyword>
<feature type="compositionally biased region" description="Low complexity" evidence="6">
    <location>
        <begin position="567"/>
        <end position="583"/>
    </location>
</feature>
<feature type="region of interest" description="Disordered" evidence="6">
    <location>
        <begin position="326"/>
        <end position="354"/>
    </location>
</feature>
<dbReference type="PROSITE" id="PS51203">
    <property type="entry name" value="CS"/>
    <property type="match status" value="1"/>
</dbReference>
<dbReference type="CDD" id="cd06467">
    <property type="entry name" value="p23_NUDC_like"/>
    <property type="match status" value="1"/>
</dbReference>
<evidence type="ECO:0000256" key="4">
    <source>
        <dbReference type="ARBA" id="ARBA00022490"/>
    </source>
</evidence>
<keyword evidence="5" id="KW-0539">Nucleus</keyword>
<dbReference type="GO" id="GO:0005634">
    <property type="term" value="C:nucleus"/>
    <property type="evidence" value="ECO:0007669"/>
    <property type="project" value="UniProtKB-SubCell"/>
</dbReference>
<feature type="domain" description="CS" evidence="7">
    <location>
        <begin position="360"/>
        <end position="457"/>
    </location>
</feature>
<protein>
    <recommendedName>
        <fullName evidence="3">NudC domain-containing protein 1</fullName>
    </recommendedName>
</protein>
<sequence length="734" mass="81858">MNRAPQTISIKQDPKHRNPNFEGYKLRLVPQEERLHVSQLPHPSIASSEKKKIPTNAYMSYQELHHRVQFNHLFSGPRPGTLLFVANNNSNNTESRQMVMMAILQPDSDIKYESVFDIPASPSLLNRETTLYGYPFIKYLGNSLVLVFDGIETVYLCQEQRDQGNGQWGVRRRLSLAHLGESNSVVPTTATDNKDSSQEDSSSSSSIMYMILAADICEYQLRLIVTHRAEEITTTKPLGSLRSPSKDRNKFITRVIAAPIISLNLNLGQATGSSHEGNRIEHFQCLQTLQSSTIPVYTEFMPGNQGRNYILGCESKLQPVYNNVNEQQQEQQQQQLASGVSTSPSSSPSSFPVNVLATEPKSHPYYWQQTDEDVTVCIPIPHPDLVTTSQIQCTMTKFALTLKLAPGSQEKIISFDHTAFYDHIDPANSLWTLEDNKSLLTLHLQKSRRKFRWLQVFDNNSDVNSKYGDVEETMDPSEFALIREQLAKLTMPICGNNSQSPLQGLSSSRDIGSGRLYQQGLGSEYDEELDSDNSVAVTFSVWSLAEKKMVASSVPLSNDWICSGFSSSSSSNSSPSPTPNSKNNNDDGAAGDKLGSSWLDLSTVVCLKNDVDGLVYQFSTNTGEEEEDNNHNSPAVLLKARHVCTFGAFSFVKASKRDTRFCFIDPYLQFSLIAESSRRVYLYHRCSPDSPRNSIADQNVVDLPADGSDTVGIQLIGHSRLAILQENKLCVYDI</sequence>
<evidence type="ECO:0000313" key="8">
    <source>
        <dbReference type="EMBL" id="KAJ1916979.1"/>
    </source>
</evidence>
<keyword evidence="9" id="KW-1185">Reference proteome</keyword>
<dbReference type="PANTHER" id="PTHR21664">
    <property type="entry name" value="CHRONIC MYELOGENOUS LEUKEMIA TUMOR ANTIGEN 66"/>
    <property type="match status" value="1"/>
</dbReference>
<feature type="compositionally biased region" description="Polar residues" evidence="6">
    <location>
        <begin position="1"/>
        <end position="10"/>
    </location>
</feature>
<dbReference type="InterPro" id="IPR037895">
    <property type="entry name" value="NUDCD1"/>
</dbReference>
<dbReference type="GO" id="GO:0005737">
    <property type="term" value="C:cytoplasm"/>
    <property type="evidence" value="ECO:0007669"/>
    <property type="project" value="UniProtKB-SubCell"/>
</dbReference>
<evidence type="ECO:0000256" key="1">
    <source>
        <dbReference type="ARBA" id="ARBA00004123"/>
    </source>
</evidence>
<dbReference type="AlphaFoldDB" id="A0A9W7ZUV6"/>
<accession>A0A9W7ZUV6</accession>
<evidence type="ECO:0000256" key="6">
    <source>
        <dbReference type="SAM" id="MobiDB-lite"/>
    </source>
</evidence>
<comment type="caution">
    <text evidence="8">The sequence shown here is derived from an EMBL/GenBank/DDBJ whole genome shotgun (WGS) entry which is preliminary data.</text>
</comment>
<dbReference type="InterPro" id="IPR008978">
    <property type="entry name" value="HSP20-like_chaperone"/>
</dbReference>
<dbReference type="Proteomes" id="UP001150538">
    <property type="component" value="Unassembled WGS sequence"/>
</dbReference>
<evidence type="ECO:0000256" key="3">
    <source>
        <dbReference type="ARBA" id="ARBA00018915"/>
    </source>
</evidence>
<comment type="subcellular location">
    <subcellularLocation>
        <location evidence="2">Cytoplasm</location>
    </subcellularLocation>
    <subcellularLocation>
        <location evidence="1">Nucleus</location>
    </subcellularLocation>
</comment>
<dbReference type="InterPro" id="IPR007052">
    <property type="entry name" value="CS_dom"/>
</dbReference>
<evidence type="ECO:0000256" key="5">
    <source>
        <dbReference type="ARBA" id="ARBA00023242"/>
    </source>
</evidence>
<evidence type="ECO:0000259" key="7">
    <source>
        <dbReference type="PROSITE" id="PS51203"/>
    </source>
</evidence>
<name>A0A9W7ZUV6_9FUNG</name>
<dbReference type="SUPFAM" id="SSF49764">
    <property type="entry name" value="HSP20-like chaperones"/>
    <property type="match status" value="1"/>
</dbReference>
<proteinExistence type="predicted"/>
<evidence type="ECO:0000256" key="2">
    <source>
        <dbReference type="ARBA" id="ARBA00004496"/>
    </source>
</evidence>
<dbReference type="Pfam" id="PF04969">
    <property type="entry name" value="CS"/>
    <property type="match status" value="1"/>
</dbReference>
<evidence type="ECO:0000313" key="9">
    <source>
        <dbReference type="Proteomes" id="UP001150538"/>
    </source>
</evidence>
<dbReference type="OrthoDB" id="428655at2759"/>
<organism evidence="8 9">
    <name type="scientific">Mycoemilia scoparia</name>
    <dbReference type="NCBI Taxonomy" id="417184"/>
    <lineage>
        <taxon>Eukaryota</taxon>
        <taxon>Fungi</taxon>
        <taxon>Fungi incertae sedis</taxon>
        <taxon>Zoopagomycota</taxon>
        <taxon>Kickxellomycotina</taxon>
        <taxon>Kickxellomycetes</taxon>
        <taxon>Kickxellales</taxon>
        <taxon>Kickxellaceae</taxon>
        <taxon>Mycoemilia</taxon>
    </lineage>
</organism>